<protein>
    <submittedName>
        <fullName evidence="3">Similar to Scm: Polycomb protein Scm (Drosophila melanogaster)</fullName>
    </submittedName>
</protein>
<dbReference type="InterPro" id="IPR010507">
    <property type="entry name" value="Znf_MYM"/>
</dbReference>
<gene>
    <name evidence="3" type="ORF">HICCMSTLAB_LOCUS2223</name>
</gene>
<dbReference type="OrthoDB" id="5912862at2759"/>
<proteinExistence type="predicted"/>
<feature type="region of interest" description="Disordered" evidence="1">
    <location>
        <begin position="1"/>
        <end position="21"/>
    </location>
</feature>
<reference evidence="3" key="1">
    <citation type="submission" date="2021-04" db="EMBL/GenBank/DDBJ databases">
        <authorList>
            <person name="Chebbi M.A.C M."/>
        </authorList>
    </citation>
    <scope>NUCLEOTIDE SEQUENCE</scope>
</reference>
<organism evidence="3 4">
    <name type="scientific">Cotesia congregata</name>
    <name type="common">Parasitoid wasp</name>
    <name type="synonym">Apanteles congregatus</name>
    <dbReference type="NCBI Taxonomy" id="51543"/>
    <lineage>
        <taxon>Eukaryota</taxon>
        <taxon>Metazoa</taxon>
        <taxon>Ecdysozoa</taxon>
        <taxon>Arthropoda</taxon>
        <taxon>Hexapoda</taxon>
        <taxon>Insecta</taxon>
        <taxon>Pterygota</taxon>
        <taxon>Neoptera</taxon>
        <taxon>Endopterygota</taxon>
        <taxon>Hymenoptera</taxon>
        <taxon>Apocrita</taxon>
        <taxon>Ichneumonoidea</taxon>
        <taxon>Braconidae</taxon>
        <taxon>Microgastrinae</taxon>
        <taxon>Cotesia</taxon>
    </lineage>
</organism>
<dbReference type="EMBL" id="CAJNRD030001117">
    <property type="protein sequence ID" value="CAG5076575.1"/>
    <property type="molecule type" value="Genomic_DNA"/>
</dbReference>
<evidence type="ECO:0000313" key="4">
    <source>
        <dbReference type="Proteomes" id="UP000786811"/>
    </source>
</evidence>
<accession>A0A8J2H467</accession>
<dbReference type="GO" id="GO:0008270">
    <property type="term" value="F:zinc ion binding"/>
    <property type="evidence" value="ECO:0007669"/>
    <property type="project" value="InterPro"/>
</dbReference>
<evidence type="ECO:0000259" key="2">
    <source>
        <dbReference type="Pfam" id="PF06467"/>
    </source>
</evidence>
<evidence type="ECO:0000256" key="1">
    <source>
        <dbReference type="SAM" id="MobiDB-lite"/>
    </source>
</evidence>
<name>A0A8J2H467_COTCN</name>
<dbReference type="Proteomes" id="UP000786811">
    <property type="component" value="Unassembled WGS sequence"/>
</dbReference>
<sequence>MSSIQSKMRGRPPKSKNSCTWCNETKQPLKYVLPTQHGKKEFCSESCLSAFRKAYVRGACVGCDNVIRGSPIKLEQKDGPTKDFCSPHE</sequence>
<keyword evidence="4" id="KW-1185">Reference proteome</keyword>
<dbReference type="Pfam" id="PF06467">
    <property type="entry name" value="zf-FCS"/>
    <property type="match status" value="1"/>
</dbReference>
<feature type="domain" description="MYM-type" evidence="2">
    <location>
        <begin position="14"/>
        <end position="51"/>
    </location>
</feature>
<comment type="caution">
    <text evidence="3">The sequence shown here is derived from an EMBL/GenBank/DDBJ whole genome shotgun (WGS) entry which is preliminary data.</text>
</comment>
<dbReference type="AlphaFoldDB" id="A0A8J2H467"/>
<evidence type="ECO:0000313" key="3">
    <source>
        <dbReference type="EMBL" id="CAG5076575.1"/>
    </source>
</evidence>